<dbReference type="Proteomes" id="UP000007993">
    <property type="component" value="Unassembled WGS sequence"/>
</dbReference>
<organism evidence="1 2">
    <name type="scientific">Rhodopirellula baltica SH28</name>
    <dbReference type="NCBI Taxonomy" id="993517"/>
    <lineage>
        <taxon>Bacteria</taxon>
        <taxon>Pseudomonadati</taxon>
        <taxon>Planctomycetota</taxon>
        <taxon>Planctomycetia</taxon>
        <taxon>Pirellulales</taxon>
        <taxon>Pirellulaceae</taxon>
        <taxon>Rhodopirellula</taxon>
    </lineage>
</organism>
<gene>
    <name evidence="1" type="ORF">RBSH_02525</name>
</gene>
<comment type="caution">
    <text evidence="1">The sequence shown here is derived from an EMBL/GenBank/DDBJ whole genome shotgun (WGS) entry which is preliminary data.</text>
</comment>
<accession>K5DH83</accession>
<proteinExistence type="predicted"/>
<dbReference type="AlphaFoldDB" id="K5DH83"/>
<dbReference type="EMBL" id="AMCW01000067">
    <property type="protein sequence ID" value="EKK02194.1"/>
    <property type="molecule type" value="Genomic_DNA"/>
</dbReference>
<protein>
    <submittedName>
        <fullName evidence="1">Uncharacterized protein</fullName>
    </submittedName>
</protein>
<sequence>MTRLVIEADALAGLVALRTLDAFPAWLRTLDAFPAWLRTLDAFPAW</sequence>
<dbReference type="PATRIC" id="fig|993517.3.peg.2733"/>
<reference evidence="1 2" key="1">
    <citation type="journal article" date="2013" name="Mar. Genomics">
        <title>Expression of sulfatases in Rhodopirellula baltica and the diversity of sulfatases in the genus Rhodopirellula.</title>
        <authorList>
            <person name="Wegner C.E."/>
            <person name="Richter-Heitmann T."/>
            <person name="Klindworth A."/>
            <person name="Klockow C."/>
            <person name="Richter M."/>
            <person name="Achstetter T."/>
            <person name="Glockner F.O."/>
            <person name="Harder J."/>
        </authorList>
    </citation>
    <scope>NUCLEOTIDE SEQUENCE [LARGE SCALE GENOMIC DNA]</scope>
    <source>
        <strain evidence="1 2">SH28</strain>
    </source>
</reference>
<evidence type="ECO:0000313" key="2">
    <source>
        <dbReference type="Proteomes" id="UP000007993"/>
    </source>
</evidence>
<name>K5DH83_RHOBT</name>
<dbReference type="RefSeq" id="WP_007332261.1">
    <property type="nucleotide sequence ID" value="NZ_AMCW01000067.1"/>
</dbReference>
<evidence type="ECO:0000313" key="1">
    <source>
        <dbReference type="EMBL" id="EKK02194.1"/>
    </source>
</evidence>